<feature type="compositionally biased region" description="Polar residues" evidence="1">
    <location>
        <begin position="69"/>
        <end position="82"/>
    </location>
</feature>
<sequence>MINSTLPGSNSSARTITLGSAPARTSGSVILASISGVNSATAQQQLRRNQQQHQMLPLEKSHRFGKAAASQNKLSTSSSPLRSNPDDSAWVIDSGAQSNREVRMSDDLEKMPMEEVDLIWWDAQDTAGPYSKTQAEKF</sequence>
<name>A0ABR2TKL6_9ROSI</name>
<evidence type="ECO:0000313" key="2">
    <source>
        <dbReference type="EMBL" id="KAK9037718.1"/>
    </source>
</evidence>
<evidence type="ECO:0000313" key="3">
    <source>
        <dbReference type="Proteomes" id="UP001396334"/>
    </source>
</evidence>
<accession>A0ABR2TKL6</accession>
<evidence type="ECO:0000256" key="1">
    <source>
        <dbReference type="SAM" id="MobiDB-lite"/>
    </source>
</evidence>
<dbReference type="EMBL" id="JBBPBN010000005">
    <property type="protein sequence ID" value="KAK9037718.1"/>
    <property type="molecule type" value="Genomic_DNA"/>
</dbReference>
<reference evidence="2 3" key="1">
    <citation type="journal article" date="2024" name="G3 (Bethesda)">
        <title>Genome assembly of Hibiscus sabdariffa L. provides insights into metabolisms of medicinal natural products.</title>
        <authorList>
            <person name="Kim T."/>
        </authorList>
    </citation>
    <scope>NUCLEOTIDE SEQUENCE [LARGE SCALE GENOMIC DNA]</scope>
    <source>
        <strain evidence="2">TK-2024</strain>
        <tissue evidence="2">Old leaves</tissue>
    </source>
</reference>
<dbReference type="Proteomes" id="UP001396334">
    <property type="component" value="Unassembled WGS sequence"/>
</dbReference>
<proteinExistence type="predicted"/>
<gene>
    <name evidence="2" type="ORF">V6N11_022620</name>
</gene>
<comment type="caution">
    <text evidence="2">The sequence shown here is derived from an EMBL/GenBank/DDBJ whole genome shotgun (WGS) entry which is preliminary data.</text>
</comment>
<keyword evidence="3" id="KW-1185">Reference proteome</keyword>
<protein>
    <submittedName>
        <fullName evidence="2">Uncharacterized protein</fullName>
    </submittedName>
</protein>
<organism evidence="2 3">
    <name type="scientific">Hibiscus sabdariffa</name>
    <name type="common">roselle</name>
    <dbReference type="NCBI Taxonomy" id="183260"/>
    <lineage>
        <taxon>Eukaryota</taxon>
        <taxon>Viridiplantae</taxon>
        <taxon>Streptophyta</taxon>
        <taxon>Embryophyta</taxon>
        <taxon>Tracheophyta</taxon>
        <taxon>Spermatophyta</taxon>
        <taxon>Magnoliopsida</taxon>
        <taxon>eudicotyledons</taxon>
        <taxon>Gunneridae</taxon>
        <taxon>Pentapetalae</taxon>
        <taxon>rosids</taxon>
        <taxon>malvids</taxon>
        <taxon>Malvales</taxon>
        <taxon>Malvaceae</taxon>
        <taxon>Malvoideae</taxon>
        <taxon>Hibiscus</taxon>
    </lineage>
</organism>
<feature type="region of interest" description="Disordered" evidence="1">
    <location>
        <begin position="42"/>
        <end position="108"/>
    </location>
</feature>
<feature type="compositionally biased region" description="Low complexity" evidence="1">
    <location>
        <begin position="43"/>
        <end position="54"/>
    </location>
</feature>